<sequence length="1003" mass="108463">MHILTPNHVQLISACYPPSSALLTAGPDYSPNSQELSRLTYYAANRPGKISKLGNELERRAKADSRKAAAGNTRARASLLITLAIFKAIAAECRRDLALLSPSLLSSVNTTLSALPTDLEIAARAATVFTAWTTYTDGLVIGGDQRVTGDYMSCLKHFARLCDVDLTDHETRNRTRLVGLAAFIGTVSSEALYHSQTYFQTQVQILMRAILPLLFQVDVVVLEQQLADIKEQPNSPILDEFRSRPMLERRAASIHVHIDGDQGPTSSDVANTALRATSTLLGHTNGIQASAVVKAALDTLDEKRRWDQVDHCRWLAEKWAEWTQYQYRYGIPTRLVECLAEGQDTPQPSAKHSTLAAMITTVFTSPTPLVNLSTSDIIASLISITLRRITLSPEDALLPALVECISSLGTHVYYADQIQDLAGELISRLVIVEANGLPGAAKANLEQARTQAVRCLLAGLLGLIHAADLHDAGIDPEDEKKAVGTAAALPAVAEPSRTSQEGHIRPSRRTKVTPETWQDTLSLLCDRDYAVRADYAKALVEYVETEIPKLGDKTDSDGVRRPRPVVEGPVRQASTINALLYGDSTTRFLNALHAYAYALATVAKLGLLSSSSSPERTTPAPTADGEEQTVSSGAKRDAPAMDRPSISFPPRSRRTSLVSRLLREAPAKLSVSTHVAAEFSDFGNILAVLTAVHEHLPVRSLLIGVPMLVALERATRVGGEEALDASTAPVLRSIKELVAKTWLVIGRVWSCSAVTGIAEKALSALPSAAPLPSLPDWQFGTLQPPQQPIPFPVDLEIRASLPDIDTDALVSAIAGSDYVQEATGLGLSDLLRRLDSAEWSADRAFRESMETKRRFDSFSGDNLSPLVKVAPTLMHAENLSMQSLARSGRAVGVTDLREALEGRSSMSNPNLVAGRVPSISTLDHTSSVFPEGFGKLTPTRSRPQQRVKPRPGEVKDVLNKLGIGKQNAGKANGGTVLKSSFQAIQKTQSRTNRTPPAFPPYTT</sequence>
<dbReference type="Pfam" id="PF21072">
    <property type="entry name" value="EFR3"/>
    <property type="match status" value="1"/>
</dbReference>
<dbReference type="OrthoDB" id="274691at2759"/>
<dbReference type="InterPro" id="IPR039786">
    <property type="entry name" value="EFR3"/>
</dbReference>
<feature type="region of interest" description="Disordered" evidence="2">
    <location>
        <begin position="492"/>
        <end position="512"/>
    </location>
</feature>
<dbReference type="GO" id="GO:0072659">
    <property type="term" value="P:protein localization to plasma membrane"/>
    <property type="evidence" value="ECO:0007669"/>
    <property type="project" value="InterPro"/>
</dbReference>
<evidence type="ECO:0000313" key="3">
    <source>
        <dbReference type="EMBL" id="TBU32894.1"/>
    </source>
</evidence>
<feature type="compositionally biased region" description="Low complexity" evidence="2">
    <location>
        <begin position="643"/>
        <end position="652"/>
    </location>
</feature>
<protein>
    <recommendedName>
        <fullName evidence="4">Protein EFR3</fullName>
    </recommendedName>
</protein>
<name>A0A4Q9MXR8_9APHY</name>
<reference evidence="3" key="1">
    <citation type="submission" date="2019-01" db="EMBL/GenBank/DDBJ databases">
        <title>Draft genome sequences of three monokaryotic isolates of the white-rot basidiomycete fungus Dichomitus squalens.</title>
        <authorList>
            <consortium name="DOE Joint Genome Institute"/>
            <person name="Lopez S.C."/>
            <person name="Andreopoulos B."/>
            <person name="Pangilinan J."/>
            <person name="Lipzen A."/>
            <person name="Riley R."/>
            <person name="Ahrendt S."/>
            <person name="Ng V."/>
            <person name="Barry K."/>
            <person name="Daum C."/>
            <person name="Grigoriev I.V."/>
            <person name="Hilden K.S."/>
            <person name="Makela M.R."/>
            <person name="de Vries R.P."/>
        </authorList>
    </citation>
    <scope>NUCLEOTIDE SEQUENCE [LARGE SCALE GENOMIC DNA]</scope>
    <source>
        <strain evidence="3">OM18370.1</strain>
    </source>
</reference>
<dbReference type="Proteomes" id="UP000292957">
    <property type="component" value="Unassembled WGS sequence"/>
</dbReference>
<feature type="region of interest" description="Disordered" evidence="2">
    <location>
        <begin position="610"/>
        <end position="652"/>
    </location>
</feature>
<dbReference type="AlphaFoldDB" id="A0A4Q9MXR8"/>
<dbReference type="PANTHER" id="PTHR47766">
    <property type="entry name" value="PROTEIN EFR3"/>
    <property type="match status" value="1"/>
</dbReference>
<accession>A0A4Q9MXR8</accession>
<comment type="similarity">
    <text evidence="1">Belongs to the EFR3 family.</text>
</comment>
<proteinExistence type="inferred from homology"/>
<feature type="compositionally biased region" description="Polar residues" evidence="2">
    <location>
        <begin position="610"/>
        <end position="620"/>
    </location>
</feature>
<dbReference type="PANTHER" id="PTHR47766:SF1">
    <property type="entry name" value="PROTEIN EFR3"/>
    <property type="match status" value="1"/>
</dbReference>
<feature type="compositionally biased region" description="Polar residues" evidence="2">
    <location>
        <begin position="977"/>
        <end position="994"/>
    </location>
</feature>
<dbReference type="InterPro" id="IPR049150">
    <property type="entry name" value="EFR3_HEAT-like_rpt"/>
</dbReference>
<evidence type="ECO:0000256" key="1">
    <source>
        <dbReference type="ARBA" id="ARBA00010216"/>
    </source>
</evidence>
<evidence type="ECO:0000256" key="2">
    <source>
        <dbReference type="SAM" id="MobiDB-lite"/>
    </source>
</evidence>
<dbReference type="EMBL" id="ML143393">
    <property type="protein sequence ID" value="TBU32894.1"/>
    <property type="molecule type" value="Genomic_DNA"/>
</dbReference>
<feature type="region of interest" description="Disordered" evidence="2">
    <location>
        <begin position="965"/>
        <end position="1003"/>
    </location>
</feature>
<gene>
    <name evidence="3" type="ORF">BD311DRAFT_749926</name>
</gene>
<feature type="region of interest" description="Disordered" evidence="2">
    <location>
        <begin position="931"/>
        <end position="952"/>
    </location>
</feature>
<organism evidence="3">
    <name type="scientific">Dichomitus squalens</name>
    <dbReference type="NCBI Taxonomy" id="114155"/>
    <lineage>
        <taxon>Eukaryota</taxon>
        <taxon>Fungi</taxon>
        <taxon>Dikarya</taxon>
        <taxon>Basidiomycota</taxon>
        <taxon>Agaricomycotina</taxon>
        <taxon>Agaricomycetes</taxon>
        <taxon>Polyporales</taxon>
        <taxon>Polyporaceae</taxon>
        <taxon>Dichomitus</taxon>
    </lineage>
</organism>
<evidence type="ECO:0008006" key="4">
    <source>
        <dbReference type="Google" id="ProtNLM"/>
    </source>
</evidence>